<dbReference type="InterPro" id="IPR005173">
    <property type="entry name" value="DMA"/>
</dbReference>
<dbReference type="Proteomes" id="UP000502823">
    <property type="component" value="Unassembled WGS sequence"/>
</dbReference>
<protein>
    <recommendedName>
        <fullName evidence="3">DMA domain-containing protein</fullName>
    </recommendedName>
</protein>
<proteinExistence type="inferred from homology"/>
<dbReference type="GO" id="GO:0000978">
    <property type="term" value="F:RNA polymerase II cis-regulatory region sequence-specific DNA binding"/>
    <property type="evidence" value="ECO:0007669"/>
    <property type="project" value="TreeGrafter"/>
</dbReference>
<dbReference type="InParanoid" id="A0A6L2PJX6"/>
<dbReference type="InterPro" id="IPR009060">
    <property type="entry name" value="UBA-like_sf"/>
</dbReference>
<dbReference type="InterPro" id="IPR026607">
    <property type="entry name" value="DMRT"/>
</dbReference>
<dbReference type="GO" id="GO:0000981">
    <property type="term" value="F:DNA-binding transcription factor activity, RNA polymerase II-specific"/>
    <property type="evidence" value="ECO:0007669"/>
    <property type="project" value="TreeGrafter"/>
</dbReference>
<accession>A0A6L2PJX6</accession>
<dbReference type="OrthoDB" id="6162476at2759"/>
<comment type="caution">
    <text evidence="4">The sequence shown here is derived from an EMBL/GenBank/DDBJ whole genome shotgun (WGS) entry which is preliminary data.</text>
</comment>
<evidence type="ECO:0000259" key="3">
    <source>
        <dbReference type="Pfam" id="PF03474"/>
    </source>
</evidence>
<sequence>VALKRQQAAEDAIALGLTAVATGTQYGYLPPGPIFGMAITAPKSQDHDTSGPEEIALDSPSTSPVPLGSSHDESETGDPGLGSTNTDPLPALTDIDQPPSETEKPPSNSEENRSGHPIPVISPKHVVNQNSKTTLSPNSLEMLTRLFPNKKRSVLELVLRRCGDDLLKAIEEIVPKGGCHNNASGSLNLQGSNALHHYLASYKAAVGNENTREEARRVEQINSSRSSSTVLKSAFKPVSPSTSVNISSSSSAIGFGHHNNSNFSPEFLVGNSAMLSPPTAHQSSLPFAVTMSSLLALQNHQTSNSTTNRLMSNMFYPPSDLLFQAQHLPFAHSATLFTNSLSPSLYLTGTNETTEHEFFNPYRNSTASGSNTDLCCVIPGCDECSGENETAHQQEWRTDNKNQFKRQLESIDEPPMMFGTGQLKSVIGRQGDRGQVKIRNALVDNFVSFMYIGDRVLRFMGFLCLRFPTISRRTTVVFTSLYSFRNAKRNRN</sequence>
<name>A0A6L2PJX6_COPFO</name>
<gene>
    <name evidence="4" type="ORF">Cfor_12947</name>
</gene>
<dbReference type="GO" id="GO:0007548">
    <property type="term" value="P:sex differentiation"/>
    <property type="evidence" value="ECO:0007669"/>
    <property type="project" value="TreeGrafter"/>
</dbReference>
<keyword evidence="5" id="KW-1185">Reference proteome</keyword>
<dbReference type="AlphaFoldDB" id="A0A6L2PJX6"/>
<evidence type="ECO:0000313" key="4">
    <source>
        <dbReference type="EMBL" id="GFG30377.1"/>
    </source>
</evidence>
<dbReference type="PANTHER" id="PTHR12322">
    <property type="entry name" value="DOUBLESEX AND MAB-3 RELATED TRANSCRIPTION FACTOR DMRT"/>
    <property type="match status" value="1"/>
</dbReference>
<evidence type="ECO:0000256" key="2">
    <source>
        <dbReference type="SAM" id="MobiDB-lite"/>
    </source>
</evidence>
<feature type="region of interest" description="Disordered" evidence="2">
    <location>
        <begin position="38"/>
        <end position="133"/>
    </location>
</feature>
<comment type="similarity">
    <text evidence="1">Belongs to the DMRT family.</text>
</comment>
<dbReference type="PANTHER" id="PTHR12322:SF53">
    <property type="entry name" value="DOUBLESEX-MAB RELATED 11E"/>
    <property type="match status" value="1"/>
</dbReference>
<organism evidence="4 5">
    <name type="scientific">Coptotermes formosanus</name>
    <name type="common">Formosan subterranean termite</name>
    <dbReference type="NCBI Taxonomy" id="36987"/>
    <lineage>
        <taxon>Eukaryota</taxon>
        <taxon>Metazoa</taxon>
        <taxon>Ecdysozoa</taxon>
        <taxon>Arthropoda</taxon>
        <taxon>Hexapoda</taxon>
        <taxon>Insecta</taxon>
        <taxon>Pterygota</taxon>
        <taxon>Neoptera</taxon>
        <taxon>Polyneoptera</taxon>
        <taxon>Dictyoptera</taxon>
        <taxon>Blattodea</taxon>
        <taxon>Blattoidea</taxon>
        <taxon>Termitoidae</taxon>
        <taxon>Rhinotermitidae</taxon>
        <taxon>Coptotermes</taxon>
    </lineage>
</organism>
<dbReference type="GO" id="GO:0005634">
    <property type="term" value="C:nucleus"/>
    <property type="evidence" value="ECO:0007669"/>
    <property type="project" value="InterPro"/>
</dbReference>
<reference evidence="5" key="1">
    <citation type="submission" date="2020-01" db="EMBL/GenBank/DDBJ databases">
        <title>Draft genome sequence of the Termite Coptotermes fromosanus.</title>
        <authorList>
            <person name="Itakura S."/>
            <person name="Yosikawa Y."/>
            <person name="Umezawa K."/>
        </authorList>
    </citation>
    <scope>NUCLEOTIDE SEQUENCE [LARGE SCALE GENOMIC DNA]</scope>
</reference>
<dbReference type="EMBL" id="BLKM01010456">
    <property type="protein sequence ID" value="GFG30377.1"/>
    <property type="molecule type" value="Genomic_DNA"/>
</dbReference>
<evidence type="ECO:0000313" key="5">
    <source>
        <dbReference type="Proteomes" id="UP000502823"/>
    </source>
</evidence>
<feature type="non-terminal residue" evidence="4">
    <location>
        <position position="1"/>
    </location>
</feature>
<dbReference type="CDD" id="cd14370">
    <property type="entry name" value="CUE_DMA"/>
    <property type="match status" value="1"/>
</dbReference>
<evidence type="ECO:0000256" key="1">
    <source>
        <dbReference type="ARBA" id="ARBA00006834"/>
    </source>
</evidence>
<feature type="domain" description="DMA" evidence="3">
    <location>
        <begin position="140"/>
        <end position="173"/>
    </location>
</feature>
<dbReference type="Pfam" id="PF03474">
    <property type="entry name" value="DMA"/>
    <property type="match status" value="1"/>
</dbReference>
<dbReference type="SUPFAM" id="SSF46934">
    <property type="entry name" value="UBA-like"/>
    <property type="match status" value="1"/>
</dbReference>